<accession>A0A5B7HKY7</accession>
<name>A0A5B7HKY7_PORTR</name>
<gene>
    <name evidence="1" type="ORF">E2C01_063611</name>
</gene>
<evidence type="ECO:0000313" key="1">
    <source>
        <dbReference type="EMBL" id="MPC69388.1"/>
    </source>
</evidence>
<evidence type="ECO:0000313" key="2">
    <source>
        <dbReference type="Proteomes" id="UP000324222"/>
    </source>
</evidence>
<organism evidence="1 2">
    <name type="scientific">Portunus trituberculatus</name>
    <name type="common">Swimming crab</name>
    <name type="synonym">Neptunus trituberculatus</name>
    <dbReference type="NCBI Taxonomy" id="210409"/>
    <lineage>
        <taxon>Eukaryota</taxon>
        <taxon>Metazoa</taxon>
        <taxon>Ecdysozoa</taxon>
        <taxon>Arthropoda</taxon>
        <taxon>Crustacea</taxon>
        <taxon>Multicrustacea</taxon>
        <taxon>Malacostraca</taxon>
        <taxon>Eumalacostraca</taxon>
        <taxon>Eucarida</taxon>
        <taxon>Decapoda</taxon>
        <taxon>Pleocyemata</taxon>
        <taxon>Brachyura</taxon>
        <taxon>Eubrachyura</taxon>
        <taxon>Portunoidea</taxon>
        <taxon>Portunidae</taxon>
        <taxon>Portuninae</taxon>
        <taxon>Portunus</taxon>
    </lineage>
</organism>
<dbReference type="Proteomes" id="UP000324222">
    <property type="component" value="Unassembled WGS sequence"/>
</dbReference>
<proteinExistence type="predicted"/>
<dbReference type="EMBL" id="VSRR010029343">
    <property type="protein sequence ID" value="MPC69388.1"/>
    <property type="molecule type" value="Genomic_DNA"/>
</dbReference>
<dbReference type="AlphaFoldDB" id="A0A5B7HKY7"/>
<protein>
    <submittedName>
        <fullName evidence="1">Uncharacterized protein</fullName>
    </submittedName>
</protein>
<sequence length="139" mass="15308">MLFVHTPANTPHGTFTASHTKTLEDFKRQPDSRQDILVSKDYGDLLEPGVFGESVSIIDICSVGFDKENSPDLRNEAAICINLSAADRLFCQNYYDYSCNLSFIIPGNIPSLPTSLRILDTGANTPRCDHPRPPTPSPP</sequence>
<comment type="caution">
    <text evidence="1">The sequence shown here is derived from an EMBL/GenBank/DDBJ whole genome shotgun (WGS) entry which is preliminary data.</text>
</comment>
<keyword evidence="2" id="KW-1185">Reference proteome</keyword>
<reference evidence="1 2" key="1">
    <citation type="submission" date="2019-05" db="EMBL/GenBank/DDBJ databases">
        <title>Another draft genome of Portunus trituberculatus and its Hox gene families provides insights of decapod evolution.</title>
        <authorList>
            <person name="Jeong J.-H."/>
            <person name="Song I."/>
            <person name="Kim S."/>
            <person name="Choi T."/>
            <person name="Kim D."/>
            <person name="Ryu S."/>
            <person name="Kim W."/>
        </authorList>
    </citation>
    <scope>NUCLEOTIDE SEQUENCE [LARGE SCALE GENOMIC DNA]</scope>
    <source>
        <tissue evidence="1">Muscle</tissue>
    </source>
</reference>